<dbReference type="EMBL" id="SLWW01000019">
    <property type="protein sequence ID" value="TCO69020.1"/>
    <property type="molecule type" value="Genomic_DNA"/>
</dbReference>
<sequence>MTAPDDRALTEAGLAPGGRGRVLVIACGALAHEILALKRANGWNHLDLACLPAIWHNHPERIAPGLREAVGRHRAGYGTILVAYADCGTGGALARTCAELGVEMIEGPHCYAFFDGLDAFAARAEDELTAFYLTDFLARQFDAFVWRPLGLDRHPDLIEAYFGNYDRLVYLAQTEDPALDARARDCAARLGLAYERRPTGYGDLARFLAARA</sequence>
<dbReference type="AlphaFoldDB" id="A0A4V6NP75"/>
<dbReference type="Proteomes" id="UP000295142">
    <property type="component" value="Unassembled WGS sequence"/>
</dbReference>
<evidence type="ECO:0000313" key="3">
    <source>
        <dbReference type="Proteomes" id="UP000295142"/>
    </source>
</evidence>
<keyword evidence="3" id="KW-1185">Reference proteome</keyword>
<name>A0A4V6NP75_9RHOB</name>
<comment type="caution">
    <text evidence="2">The sequence shown here is derived from an EMBL/GenBank/DDBJ whole genome shotgun (WGS) entry which is preliminary data.</text>
</comment>
<reference evidence="2 3" key="1">
    <citation type="submission" date="2019-03" db="EMBL/GenBank/DDBJ databases">
        <title>Genomic Encyclopedia of Type Strains, Phase IV (KMG-IV): sequencing the most valuable type-strain genomes for metagenomic binning, comparative biology and taxonomic classification.</title>
        <authorList>
            <person name="Goeker M."/>
        </authorList>
    </citation>
    <scope>NUCLEOTIDE SEQUENCE [LARGE SCALE GENOMIC DNA]</scope>
    <source>
        <strain evidence="2 3">DSM 4868</strain>
    </source>
</reference>
<proteinExistence type="predicted"/>
<gene>
    <name evidence="2" type="ORF">EV655_11917</name>
</gene>
<dbReference type="Pfam" id="PF07796">
    <property type="entry name" value="DUF1638"/>
    <property type="match status" value="1"/>
</dbReference>
<feature type="domain" description="DUF1638" evidence="1">
    <location>
        <begin position="50"/>
        <end position="207"/>
    </location>
</feature>
<evidence type="ECO:0000313" key="2">
    <source>
        <dbReference type="EMBL" id="TCO69020.1"/>
    </source>
</evidence>
<evidence type="ECO:0000259" key="1">
    <source>
        <dbReference type="Pfam" id="PF07796"/>
    </source>
</evidence>
<dbReference type="OrthoDB" id="9814689at2"/>
<dbReference type="RefSeq" id="WP_132546574.1">
    <property type="nucleotide sequence ID" value="NZ_SLWW01000019.1"/>
</dbReference>
<protein>
    <submittedName>
        <fullName evidence="2">Uncharacterized protein DUF1638</fullName>
    </submittedName>
</protein>
<accession>A0A4V6NP75</accession>
<dbReference type="InterPro" id="IPR012437">
    <property type="entry name" value="DUF1638"/>
</dbReference>
<organism evidence="2 3">
    <name type="scientific">Rhodovulum euryhalinum</name>
    <dbReference type="NCBI Taxonomy" id="35805"/>
    <lineage>
        <taxon>Bacteria</taxon>
        <taxon>Pseudomonadati</taxon>
        <taxon>Pseudomonadota</taxon>
        <taxon>Alphaproteobacteria</taxon>
        <taxon>Rhodobacterales</taxon>
        <taxon>Paracoccaceae</taxon>
        <taxon>Rhodovulum</taxon>
    </lineage>
</organism>